<reference evidence="2" key="1">
    <citation type="journal article" date="2020" name="MBio">
        <title>Horizontal gene transfer to a defensive symbiont with a reduced genome amongst a multipartite beetle microbiome.</title>
        <authorList>
            <person name="Waterworth S.C."/>
            <person name="Florez L.V."/>
            <person name="Rees E.R."/>
            <person name="Hertweck C."/>
            <person name="Kaltenpoth M."/>
            <person name="Kwan J.C."/>
        </authorList>
    </citation>
    <scope>NUCLEOTIDE SEQUENCE [LARGE SCALE GENOMIC DNA]</scope>
</reference>
<accession>A0A7V8JL21</accession>
<dbReference type="EMBL" id="WNDS01000004">
    <property type="protein sequence ID" value="KAF1014113.1"/>
    <property type="molecule type" value="Genomic_DNA"/>
</dbReference>
<dbReference type="Proteomes" id="UP000487117">
    <property type="component" value="Unassembled WGS sequence"/>
</dbReference>
<name>A0A7V8JL21_STEMA</name>
<dbReference type="InterPro" id="IPR007420">
    <property type="entry name" value="DUF465"/>
</dbReference>
<evidence type="ECO:0000313" key="1">
    <source>
        <dbReference type="EMBL" id="KAF1014113.1"/>
    </source>
</evidence>
<protein>
    <recommendedName>
        <fullName evidence="3">DUF465 domain-containing protein</fullName>
    </recommendedName>
</protein>
<proteinExistence type="predicted"/>
<dbReference type="InterPro" id="IPR038444">
    <property type="entry name" value="DUF465_sf"/>
</dbReference>
<sequence length="80" mass="9261">MFEDQPQSEIDARRARDPEFRVLHDQHRKLNKKCMDAELGVLPIDDVTLGRMKREKLLAKQRLLRMYDTPLPSASVSASP</sequence>
<dbReference type="Pfam" id="PF04325">
    <property type="entry name" value="DUF465"/>
    <property type="match status" value="1"/>
</dbReference>
<evidence type="ECO:0000313" key="2">
    <source>
        <dbReference type="Proteomes" id="UP000487117"/>
    </source>
</evidence>
<dbReference type="Gene3D" id="6.10.280.50">
    <property type="match status" value="1"/>
</dbReference>
<organism evidence="1 2">
    <name type="scientific">Stenotrophomonas maltophilia</name>
    <name type="common">Pseudomonas maltophilia</name>
    <name type="synonym">Xanthomonas maltophilia</name>
    <dbReference type="NCBI Taxonomy" id="40324"/>
    <lineage>
        <taxon>Bacteria</taxon>
        <taxon>Pseudomonadati</taxon>
        <taxon>Pseudomonadota</taxon>
        <taxon>Gammaproteobacteria</taxon>
        <taxon>Lysobacterales</taxon>
        <taxon>Lysobacteraceae</taxon>
        <taxon>Stenotrophomonas</taxon>
        <taxon>Stenotrophomonas maltophilia group</taxon>
    </lineage>
</organism>
<comment type="caution">
    <text evidence="1">The sequence shown here is derived from an EMBL/GenBank/DDBJ whole genome shotgun (WGS) entry which is preliminary data.</text>
</comment>
<evidence type="ECO:0008006" key="3">
    <source>
        <dbReference type="Google" id="ProtNLM"/>
    </source>
</evidence>
<gene>
    <name evidence="1" type="ORF">GAK31_03137</name>
</gene>
<dbReference type="AlphaFoldDB" id="A0A7V8JL21"/>